<sequence length="148" mass="15756">MKLHILRLTPGQEVKSSLEAYVTREAPNGVVILTCCGSLTSATLRMAANDDHVTNKIVTFDEHFEVLAMSGTISAAGTHLHICLSDNNGATLGGHVMGNLKVFTTMEVGLGQPLSLSLTRPHDLKTGFDELKVTKLALPTSSSPLAMQ</sequence>
<keyword evidence="3" id="KW-1185">Reference proteome</keyword>
<dbReference type="Proteomes" id="UP001381693">
    <property type="component" value="Unassembled WGS sequence"/>
</dbReference>
<proteinExistence type="predicted"/>
<name>A0AAN8XIM2_HALRR</name>
<dbReference type="AlphaFoldDB" id="A0AAN8XIM2"/>
<evidence type="ECO:0000313" key="3">
    <source>
        <dbReference type="Proteomes" id="UP001381693"/>
    </source>
</evidence>
<dbReference type="PROSITE" id="PS51742">
    <property type="entry name" value="PPC"/>
    <property type="match status" value="1"/>
</dbReference>
<dbReference type="SUPFAM" id="SSF117856">
    <property type="entry name" value="AF0104/ALDC/Ptd012-like"/>
    <property type="match status" value="1"/>
</dbReference>
<evidence type="ECO:0000313" key="2">
    <source>
        <dbReference type="EMBL" id="KAK7085230.1"/>
    </source>
</evidence>
<dbReference type="CDD" id="cd11378">
    <property type="entry name" value="DUF296"/>
    <property type="match status" value="1"/>
</dbReference>
<dbReference type="PANTHER" id="PTHR34988:SF1">
    <property type="entry name" value="DNA-BINDING PROTEIN"/>
    <property type="match status" value="1"/>
</dbReference>
<comment type="caution">
    <text evidence="2">The sequence shown here is derived from an EMBL/GenBank/DDBJ whole genome shotgun (WGS) entry which is preliminary data.</text>
</comment>
<evidence type="ECO:0000259" key="1">
    <source>
        <dbReference type="PROSITE" id="PS51742"/>
    </source>
</evidence>
<feature type="domain" description="PPC" evidence="1">
    <location>
        <begin position="1"/>
        <end position="134"/>
    </location>
</feature>
<protein>
    <recommendedName>
        <fullName evidence="1">PPC domain-containing protein</fullName>
    </recommendedName>
</protein>
<dbReference type="Gene3D" id="3.30.1330.80">
    <property type="entry name" value="Hypothetical protein, similar to alpha- acetolactate decarboxylase, domain 2"/>
    <property type="match status" value="1"/>
</dbReference>
<organism evidence="2 3">
    <name type="scientific">Halocaridina rubra</name>
    <name type="common">Hawaiian red shrimp</name>
    <dbReference type="NCBI Taxonomy" id="373956"/>
    <lineage>
        <taxon>Eukaryota</taxon>
        <taxon>Metazoa</taxon>
        <taxon>Ecdysozoa</taxon>
        <taxon>Arthropoda</taxon>
        <taxon>Crustacea</taxon>
        <taxon>Multicrustacea</taxon>
        <taxon>Malacostraca</taxon>
        <taxon>Eumalacostraca</taxon>
        <taxon>Eucarida</taxon>
        <taxon>Decapoda</taxon>
        <taxon>Pleocyemata</taxon>
        <taxon>Caridea</taxon>
        <taxon>Atyoidea</taxon>
        <taxon>Atyidae</taxon>
        <taxon>Halocaridina</taxon>
    </lineage>
</organism>
<dbReference type="PANTHER" id="PTHR34988">
    <property type="entry name" value="PROTEIN, PUTATIVE-RELATED"/>
    <property type="match status" value="1"/>
</dbReference>
<accession>A0AAN8XIM2</accession>
<dbReference type="Pfam" id="PF03479">
    <property type="entry name" value="PCC"/>
    <property type="match status" value="1"/>
</dbReference>
<dbReference type="InterPro" id="IPR005175">
    <property type="entry name" value="PPC_dom"/>
</dbReference>
<reference evidence="2 3" key="1">
    <citation type="submission" date="2023-11" db="EMBL/GenBank/DDBJ databases">
        <title>Halocaridina rubra genome assembly.</title>
        <authorList>
            <person name="Smith C."/>
        </authorList>
    </citation>
    <scope>NUCLEOTIDE SEQUENCE [LARGE SCALE GENOMIC DNA]</scope>
    <source>
        <strain evidence="2">EP-1</strain>
        <tissue evidence="2">Whole</tissue>
    </source>
</reference>
<gene>
    <name evidence="2" type="ORF">SK128_015316</name>
</gene>
<dbReference type="EMBL" id="JAXCGZ010001521">
    <property type="protein sequence ID" value="KAK7085230.1"/>
    <property type="molecule type" value="Genomic_DNA"/>
</dbReference>